<dbReference type="Proteomes" id="UP000314294">
    <property type="component" value="Unassembled WGS sequence"/>
</dbReference>
<dbReference type="Gene3D" id="2.60.120.200">
    <property type="match status" value="1"/>
</dbReference>
<evidence type="ECO:0000256" key="1">
    <source>
        <dbReference type="ARBA" id="ARBA00022723"/>
    </source>
</evidence>
<evidence type="ECO:0000256" key="2">
    <source>
        <dbReference type="ARBA" id="ARBA00022729"/>
    </source>
</evidence>
<evidence type="ECO:0000313" key="8">
    <source>
        <dbReference type="EMBL" id="TNN65764.1"/>
    </source>
</evidence>
<dbReference type="CDD" id="cd00152">
    <property type="entry name" value="PTX"/>
    <property type="match status" value="1"/>
</dbReference>
<dbReference type="GO" id="GO:0046872">
    <property type="term" value="F:metal ion binding"/>
    <property type="evidence" value="ECO:0007669"/>
    <property type="project" value="UniProtKB-KW"/>
</dbReference>
<evidence type="ECO:0000256" key="3">
    <source>
        <dbReference type="ARBA" id="ARBA00022837"/>
    </source>
</evidence>
<dbReference type="SMART" id="SM00159">
    <property type="entry name" value="PTX"/>
    <property type="match status" value="1"/>
</dbReference>
<keyword evidence="1 6" id="KW-0479">Metal-binding</keyword>
<feature type="domain" description="Pentraxin (PTX)" evidence="7">
    <location>
        <begin position="28"/>
        <end position="228"/>
    </location>
</feature>
<dbReference type="AlphaFoldDB" id="A0A4Z2HLD8"/>
<dbReference type="InterPro" id="IPR001759">
    <property type="entry name" value="PTX_dom"/>
</dbReference>
<keyword evidence="4" id="KW-1015">Disulfide bond</keyword>
<dbReference type="InterPro" id="IPR030476">
    <property type="entry name" value="Pentaxin_CS"/>
</dbReference>
<evidence type="ECO:0000256" key="5">
    <source>
        <dbReference type="PROSITE-ProRule" id="PRU01172"/>
    </source>
</evidence>
<comment type="caution">
    <text evidence="8">The sequence shown here is derived from an EMBL/GenBank/DDBJ whole genome shotgun (WGS) entry which is preliminary data.</text>
</comment>
<dbReference type="SUPFAM" id="SSF49899">
    <property type="entry name" value="Concanavalin A-like lectins/glucanases"/>
    <property type="match status" value="1"/>
</dbReference>
<sequence length="228" mass="25788">MKAEFRGPCHPSIFTKPDKLAKFASSAALRSLVFPQETSTSYVEMIPLKSMDLQAFTLCMRVATELKGKREVILFAYRTQEIDELNVWRELDGRLSLYMSGEGVLFELPQLGGLETHLCVSWDSISGATTFFLDGKKSLTKIYRKYHTVRPGGKIIIGQDADNYVGGFDAKQSFVGEISDINMWDFVLPEKTVRDVFVGKRVVRGEVLDWESAELKMHGNVQVMENEM</sequence>
<protein>
    <recommendedName>
        <fullName evidence="6">Pentraxin family member</fullName>
    </recommendedName>
</protein>
<dbReference type="OrthoDB" id="547680at2759"/>
<keyword evidence="9" id="KW-1185">Reference proteome</keyword>
<gene>
    <name evidence="8" type="primary">pxn1_1</name>
    <name evidence="8" type="ORF">EYF80_024057</name>
</gene>
<dbReference type="InterPro" id="IPR013320">
    <property type="entry name" value="ConA-like_dom_sf"/>
</dbReference>
<accession>A0A4Z2HLD8</accession>
<proteinExistence type="inferred from homology"/>
<dbReference type="GO" id="GO:0005576">
    <property type="term" value="C:extracellular region"/>
    <property type="evidence" value="ECO:0007669"/>
    <property type="project" value="UniProtKB-SubCell"/>
</dbReference>
<keyword evidence="3 6" id="KW-0106">Calcium</keyword>
<keyword evidence="2" id="KW-0732">Signal</keyword>
<dbReference type="EMBL" id="SRLO01000230">
    <property type="protein sequence ID" value="TNN65764.1"/>
    <property type="molecule type" value="Genomic_DNA"/>
</dbReference>
<dbReference type="PROSITE" id="PS00289">
    <property type="entry name" value="PTX_1"/>
    <property type="match status" value="1"/>
</dbReference>
<comment type="subcellular location">
    <subcellularLocation>
        <location evidence="6">Secreted</location>
    </subcellularLocation>
</comment>
<comment type="cofactor">
    <cofactor evidence="6">
        <name>Ca(2+)</name>
        <dbReference type="ChEBI" id="CHEBI:29108"/>
    </cofactor>
    <text evidence="6">Binds 2 calcium ions per subunit.</text>
</comment>
<dbReference type="PANTHER" id="PTHR45869">
    <property type="entry name" value="C-REACTIVE PROTEIN-RELATED"/>
    <property type="match status" value="1"/>
</dbReference>
<dbReference type="PRINTS" id="PR00895">
    <property type="entry name" value="PENTAXIN"/>
</dbReference>
<organism evidence="8 9">
    <name type="scientific">Liparis tanakae</name>
    <name type="common">Tanaka's snailfish</name>
    <dbReference type="NCBI Taxonomy" id="230148"/>
    <lineage>
        <taxon>Eukaryota</taxon>
        <taxon>Metazoa</taxon>
        <taxon>Chordata</taxon>
        <taxon>Craniata</taxon>
        <taxon>Vertebrata</taxon>
        <taxon>Euteleostomi</taxon>
        <taxon>Actinopterygii</taxon>
        <taxon>Neopterygii</taxon>
        <taxon>Teleostei</taxon>
        <taxon>Neoteleostei</taxon>
        <taxon>Acanthomorphata</taxon>
        <taxon>Eupercaria</taxon>
        <taxon>Perciformes</taxon>
        <taxon>Cottioidei</taxon>
        <taxon>Cottales</taxon>
        <taxon>Liparidae</taxon>
        <taxon>Liparis</taxon>
    </lineage>
</organism>
<name>A0A4Z2HLD8_9TELE</name>
<reference evidence="8 9" key="1">
    <citation type="submission" date="2019-03" db="EMBL/GenBank/DDBJ databases">
        <title>First draft genome of Liparis tanakae, snailfish: a comprehensive survey of snailfish specific genes.</title>
        <authorList>
            <person name="Kim W."/>
            <person name="Song I."/>
            <person name="Jeong J.-H."/>
            <person name="Kim D."/>
            <person name="Kim S."/>
            <person name="Ryu S."/>
            <person name="Song J.Y."/>
            <person name="Lee S.K."/>
        </authorList>
    </citation>
    <scope>NUCLEOTIDE SEQUENCE [LARGE SCALE GENOMIC DNA]</scope>
    <source>
        <tissue evidence="8">Muscle</tissue>
    </source>
</reference>
<evidence type="ECO:0000313" key="9">
    <source>
        <dbReference type="Proteomes" id="UP000314294"/>
    </source>
</evidence>
<evidence type="ECO:0000256" key="6">
    <source>
        <dbReference type="RuleBase" id="RU362112"/>
    </source>
</evidence>
<evidence type="ECO:0000259" key="7">
    <source>
        <dbReference type="PROSITE" id="PS51828"/>
    </source>
</evidence>
<comment type="caution">
    <text evidence="5">Lacks conserved residue(s) required for the propagation of feature annotation.</text>
</comment>
<dbReference type="Pfam" id="PF00354">
    <property type="entry name" value="Pentaxin"/>
    <property type="match status" value="1"/>
</dbReference>
<evidence type="ECO:0000256" key="4">
    <source>
        <dbReference type="ARBA" id="ARBA00023157"/>
    </source>
</evidence>
<dbReference type="PROSITE" id="PS51828">
    <property type="entry name" value="PTX_2"/>
    <property type="match status" value="1"/>
</dbReference>
<dbReference type="PANTHER" id="PTHR45869:SF2">
    <property type="entry name" value="C-REACTIVE PROTEIN-RELATED"/>
    <property type="match status" value="1"/>
</dbReference>
<dbReference type="InterPro" id="IPR051005">
    <property type="entry name" value="Pentraxin_domain"/>
</dbReference>
<comment type="subunit">
    <text evidence="6">Homopentamer. Pentaxin (or pentraxin) have a discoid arrangement of 5 non-covalently bound subunits.</text>
</comment>
<comment type="similarity">
    <text evidence="6">Belongs to the pentraxin family.</text>
</comment>